<dbReference type="InterPro" id="IPR018110">
    <property type="entry name" value="Mandel_Rmase/mucon_lact_enz_CS"/>
</dbReference>
<comment type="similarity">
    <text evidence="1 7">Belongs to the mandelate racemase/muconate lactonizing enzyme family.</text>
</comment>
<evidence type="ECO:0000256" key="2">
    <source>
        <dbReference type="ARBA" id="ARBA00022723"/>
    </source>
</evidence>
<dbReference type="AlphaFoldDB" id="A0A1Y5PUU9"/>
<dbReference type="GO" id="GO:0016855">
    <property type="term" value="F:racemase and epimerase activity, acting on amino acids and derivatives"/>
    <property type="evidence" value="ECO:0007669"/>
    <property type="project" value="UniProtKB-UniRule"/>
</dbReference>
<evidence type="ECO:0000313" key="9">
    <source>
        <dbReference type="EMBL" id="SBV32395.1"/>
    </source>
</evidence>
<accession>A0A1Y5PUU9</accession>
<evidence type="ECO:0000256" key="7">
    <source>
        <dbReference type="RuleBase" id="RU366006"/>
    </source>
</evidence>
<gene>
    <name evidence="9" type="ORF">SPPYR_1275</name>
</gene>
<dbReference type="SUPFAM" id="SSF54826">
    <property type="entry name" value="Enolase N-terminal domain-like"/>
    <property type="match status" value="1"/>
</dbReference>
<dbReference type="CDD" id="cd03319">
    <property type="entry name" value="L-Ala-DL-Glu_epimerase"/>
    <property type="match status" value="1"/>
</dbReference>
<dbReference type="EC" id="5.1.1.-" evidence="7"/>
<feature type="active site" description="Proton acceptor; specific for (R)-substrate epimerization" evidence="5">
    <location>
        <position position="151"/>
    </location>
</feature>
<dbReference type="InterPro" id="IPR034593">
    <property type="entry name" value="DgoD-like"/>
</dbReference>
<dbReference type="InterPro" id="IPR013342">
    <property type="entry name" value="Mandelate_racemase_C"/>
</dbReference>
<feature type="binding site" evidence="6">
    <location>
        <position position="203"/>
    </location>
    <ligand>
        <name>Mg(2+)</name>
        <dbReference type="ChEBI" id="CHEBI:18420"/>
    </ligand>
</feature>
<dbReference type="Pfam" id="PF13378">
    <property type="entry name" value="MR_MLE_C"/>
    <property type="match status" value="1"/>
</dbReference>
<dbReference type="Gene3D" id="3.30.390.10">
    <property type="entry name" value="Enolase-like, N-terminal domain"/>
    <property type="match status" value="1"/>
</dbReference>
<dbReference type="PANTHER" id="PTHR48080">
    <property type="entry name" value="D-GALACTONATE DEHYDRATASE-RELATED"/>
    <property type="match status" value="1"/>
</dbReference>
<dbReference type="InterPro" id="IPR029065">
    <property type="entry name" value="Enolase_C-like"/>
</dbReference>
<sequence>MTKYDWQFSVESWPFRTPYRFAGHVWTSLDLFVARVNDGTHEGIGEGAGVYYHDEPVADMPARAELLRDRLENGLTRDELQQCLPASGVRNAIDCALWDLESKRSGVAAWRSAGLSSLRPLTCVQTLSIADPDDMAAAALAVPSARALKLKLAGDGLDGARVRAVRSVRPAAWIGVDANQSLTLRTLEELFPALGEAKVDLLEQPLAVGQDAGLEGRDWPIPLAADESVQTATDIAALAGRYQVINIKLDKAGGLTEALRMADEARRLGMKIMVGNMLGTSRAMAPGMIVGQHCDVVDLDGPLLIGRDIAGGLDYSGGMVRAGACRWGQA</sequence>
<evidence type="ECO:0000256" key="5">
    <source>
        <dbReference type="PIRSR" id="PIRSR634603-1"/>
    </source>
</evidence>
<dbReference type="KEGG" id="sphu:SPPYR_1275"/>
<reference evidence="9" key="1">
    <citation type="submission" date="2016-03" db="EMBL/GenBank/DDBJ databases">
        <authorList>
            <person name="Ploux O."/>
        </authorList>
    </citation>
    <scope>NUCLEOTIDE SEQUENCE</scope>
    <source>
        <strain evidence="9">UC10</strain>
    </source>
</reference>
<keyword evidence="4 7" id="KW-0413">Isomerase</keyword>
<evidence type="ECO:0000256" key="4">
    <source>
        <dbReference type="ARBA" id="ARBA00023235"/>
    </source>
</evidence>
<dbReference type="RefSeq" id="WP_295325383.1">
    <property type="nucleotide sequence ID" value="NZ_LT598653.1"/>
</dbReference>
<dbReference type="InterPro" id="IPR036849">
    <property type="entry name" value="Enolase-like_C_sf"/>
</dbReference>
<dbReference type="SUPFAM" id="SSF51604">
    <property type="entry name" value="Enolase C-terminal domain-like"/>
    <property type="match status" value="1"/>
</dbReference>
<dbReference type="Gene3D" id="3.20.20.120">
    <property type="entry name" value="Enolase-like C-terminal domain"/>
    <property type="match status" value="1"/>
</dbReference>
<evidence type="ECO:0000256" key="3">
    <source>
        <dbReference type="ARBA" id="ARBA00022842"/>
    </source>
</evidence>
<dbReference type="EMBL" id="LT598653">
    <property type="protein sequence ID" value="SBV32395.1"/>
    <property type="molecule type" value="Genomic_DNA"/>
</dbReference>
<evidence type="ECO:0000259" key="8">
    <source>
        <dbReference type="SMART" id="SM00922"/>
    </source>
</evidence>
<protein>
    <recommendedName>
        <fullName evidence="7">Dipeptide epimerase</fullName>
        <ecNumber evidence="7">5.1.1.-</ecNumber>
    </recommendedName>
</protein>
<dbReference type="SMART" id="SM00922">
    <property type="entry name" value="MR_MLE"/>
    <property type="match status" value="1"/>
</dbReference>
<feature type="binding site" evidence="6">
    <location>
        <position position="177"/>
    </location>
    <ligand>
        <name>Mg(2+)</name>
        <dbReference type="ChEBI" id="CHEBI:18420"/>
    </ligand>
</feature>
<organism evidence="9">
    <name type="scientific">uncultured Sphingopyxis sp</name>
    <dbReference type="NCBI Taxonomy" id="310581"/>
    <lineage>
        <taxon>Bacteria</taxon>
        <taxon>Pseudomonadati</taxon>
        <taxon>Pseudomonadota</taxon>
        <taxon>Alphaproteobacteria</taxon>
        <taxon>Sphingomonadales</taxon>
        <taxon>Sphingomonadaceae</taxon>
        <taxon>Sphingopyxis</taxon>
        <taxon>environmental samples</taxon>
    </lineage>
</organism>
<proteinExistence type="inferred from homology"/>
<keyword evidence="2 6" id="KW-0479">Metal-binding</keyword>
<dbReference type="GO" id="GO:0000287">
    <property type="term" value="F:magnesium ion binding"/>
    <property type="evidence" value="ECO:0007669"/>
    <property type="project" value="UniProtKB-ARBA"/>
</dbReference>
<dbReference type="PROSITE" id="PS00909">
    <property type="entry name" value="MR_MLE_2"/>
    <property type="match status" value="1"/>
</dbReference>
<feature type="active site" description="Proton acceptor; specific for (S)-substrate epimerization" evidence="5">
    <location>
        <position position="248"/>
    </location>
</feature>
<dbReference type="GO" id="GO:0009063">
    <property type="term" value="P:amino acid catabolic process"/>
    <property type="evidence" value="ECO:0007669"/>
    <property type="project" value="InterPro"/>
</dbReference>
<name>A0A1Y5PUU9_9SPHN</name>
<keyword evidence="3 6" id="KW-0460">Magnesium</keyword>
<evidence type="ECO:0000256" key="1">
    <source>
        <dbReference type="ARBA" id="ARBA00008031"/>
    </source>
</evidence>
<feature type="domain" description="Mandelate racemase/muconate lactonizing enzyme C-terminal" evidence="8">
    <location>
        <begin position="132"/>
        <end position="224"/>
    </location>
</feature>
<evidence type="ECO:0000256" key="6">
    <source>
        <dbReference type="PIRSR" id="PIRSR634603-3"/>
    </source>
</evidence>
<dbReference type="InterPro" id="IPR034603">
    <property type="entry name" value="Dipeptide_epimerase"/>
</dbReference>
<feature type="binding site" evidence="6">
    <location>
        <position position="226"/>
    </location>
    <ligand>
        <name>Mg(2+)</name>
        <dbReference type="ChEBI" id="CHEBI:18420"/>
    </ligand>
</feature>
<dbReference type="InterPro" id="IPR029017">
    <property type="entry name" value="Enolase-like_N"/>
</dbReference>
<comment type="cofactor">
    <cofactor evidence="6 7">
        <name>Mg(2+)</name>
        <dbReference type="ChEBI" id="CHEBI:18420"/>
    </cofactor>
    <text evidence="6 7">Binds 1 Mg(2+) ion per subunit.</text>
</comment>
<dbReference type="PANTHER" id="PTHR48080:SF3">
    <property type="entry name" value="ENOLASE SUPERFAMILY MEMBER DDB_G0284701"/>
    <property type="match status" value="1"/>
</dbReference>